<protein>
    <submittedName>
        <fullName evidence="1">Uncharacterized protein</fullName>
    </submittedName>
</protein>
<dbReference type="AlphaFoldDB" id="A0A7J7H8P1"/>
<gene>
    <name evidence="1" type="ORF">HYC85_014085</name>
</gene>
<name>A0A7J7H8P1_CAMSI</name>
<organism evidence="1 2">
    <name type="scientific">Camellia sinensis</name>
    <name type="common">Tea plant</name>
    <name type="synonym">Thea sinensis</name>
    <dbReference type="NCBI Taxonomy" id="4442"/>
    <lineage>
        <taxon>Eukaryota</taxon>
        <taxon>Viridiplantae</taxon>
        <taxon>Streptophyta</taxon>
        <taxon>Embryophyta</taxon>
        <taxon>Tracheophyta</taxon>
        <taxon>Spermatophyta</taxon>
        <taxon>Magnoliopsida</taxon>
        <taxon>eudicotyledons</taxon>
        <taxon>Gunneridae</taxon>
        <taxon>Pentapetalae</taxon>
        <taxon>asterids</taxon>
        <taxon>Ericales</taxon>
        <taxon>Theaceae</taxon>
        <taxon>Camellia</taxon>
    </lineage>
</organism>
<dbReference type="Proteomes" id="UP000593564">
    <property type="component" value="Unassembled WGS sequence"/>
</dbReference>
<evidence type="ECO:0000313" key="1">
    <source>
        <dbReference type="EMBL" id="KAF5948128.1"/>
    </source>
</evidence>
<reference evidence="1 2" key="2">
    <citation type="submission" date="2020-07" db="EMBL/GenBank/DDBJ databases">
        <title>Genome assembly of wild tea tree DASZ reveals pedigree and selection history of tea varieties.</title>
        <authorList>
            <person name="Zhang W."/>
        </authorList>
    </citation>
    <scope>NUCLEOTIDE SEQUENCE [LARGE SCALE GENOMIC DNA]</scope>
    <source>
        <strain evidence="2">cv. G240</strain>
        <tissue evidence="1">Leaf</tissue>
    </source>
</reference>
<reference evidence="2" key="1">
    <citation type="journal article" date="2020" name="Nat. Commun.">
        <title>Genome assembly of wild tea tree DASZ reveals pedigree and selection history of tea varieties.</title>
        <authorList>
            <person name="Zhang W."/>
            <person name="Zhang Y."/>
            <person name="Qiu H."/>
            <person name="Guo Y."/>
            <person name="Wan H."/>
            <person name="Zhang X."/>
            <person name="Scossa F."/>
            <person name="Alseekh S."/>
            <person name="Zhang Q."/>
            <person name="Wang P."/>
            <person name="Xu L."/>
            <person name="Schmidt M.H."/>
            <person name="Jia X."/>
            <person name="Li D."/>
            <person name="Zhu A."/>
            <person name="Guo F."/>
            <person name="Chen W."/>
            <person name="Ni D."/>
            <person name="Usadel B."/>
            <person name="Fernie A.R."/>
            <person name="Wen W."/>
        </authorList>
    </citation>
    <scope>NUCLEOTIDE SEQUENCE [LARGE SCALE GENOMIC DNA]</scope>
    <source>
        <strain evidence="2">cv. G240</strain>
    </source>
</reference>
<comment type="caution">
    <text evidence="1">The sequence shown here is derived from an EMBL/GenBank/DDBJ whole genome shotgun (WGS) entry which is preliminary data.</text>
</comment>
<evidence type="ECO:0000313" key="2">
    <source>
        <dbReference type="Proteomes" id="UP000593564"/>
    </source>
</evidence>
<sequence>MIFITLDGVCDYKFVILGLIREEEEDDDESFLLLHLPRKIIRYNFRDNSFNKLFNLPSSHNDEEEGEPLQVRERIISNAMVMKSDMITVNENDGPKLALLQMASSGKTLYWK</sequence>
<keyword evidence="2" id="KW-1185">Reference proteome</keyword>
<dbReference type="EMBL" id="JACBKZ010000006">
    <property type="protein sequence ID" value="KAF5948128.1"/>
    <property type="molecule type" value="Genomic_DNA"/>
</dbReference>
<proteinExistence type="predicted"/>
<accession>A0A7J7H8P1</accession>